<dbReference type="InterPro" id="IPR033121">
    <property type="entry name" value="PEPTIDASE_A1"/>
</dbReference>
<evidence type="ECO:0000256" key="4">
    <source>
        <dbReference type="ARBA" id="ARBA00022737"/>
    </source>
</evidence>
<evidence type="ECO:0000256" key="3">
    <source>
        <dbReference type="ARBA" id="ARBA00022729"/>
    </source>
</evidence>
<evidence type="ECO:0000256" key="5">
    <source>
        <dbReference type="ARBA" id="ARBA00022750"/>
    </source>
</evidence>
<feature type="domain" description="Peptidase A1" evidence="12">
    <location>
        <begin position="59"/>
        <end position="406"/>
    </location>
</feature>
<protein>
    <recommendedName>
        <fullName evidence="7">Aspartic proteinase Asp1</fullName>
    </recommendedName>
    <alternativeName>
        <fullName evidence="8">Nucellin-like protein</fullName>
    </alternativeName>
</protein>
<dbReference type="FunFam" id="2.40.70.10:FF:000015">
    <property type="entry name" value="Aspartyl protease family protein"/>
    <property type="match status" value="1"/>
</dbReference>
<keyword evidence="2 10" id="KW-0645">Protease</keyword>
<feature type="chain" id="PRO_5041897499" description="Aspartic proteinase Asp1" evidence="11">
    <location>
        <begin position="26"/>
        <end position="457"/>
    </location>
</feature>
<proteinExistence type="inferred from homology"/>
<evidence type="ECO:0000256" key="11">
    <source>
        <dbReference type="SAM" id="SignalP"/>
    </source>
</evidence>
<feature type="signal peptide" evidence="11">
    <location>
        <begin position="1"/>
        <end position="25"/>
    </location>
</feature>
<evidence type="ECO:0000256" key="7">
    <source>
        <dbReference type="ARBA" id="ARBA00068871"/>
    </source>
</evidence>
<organism evidence="13 14">
    <name type="scientific">Nepenthes gracilis</name>
    <name type="common">Slender pitcher plant</name>
    <dbReference type="NCBI Taxonomy" id="150966"/>
    <lineage>
        <taxon>Eukaryota</taxon>
        <taxon>Viridiplantae</taxon>
        <taxon>Streptophyta</taxon>
        <taxon>Embryophyta</taxon>
        <taxon>Tracheophyta</taxon>
        <taxon>Spermatophyta</taxon>
        <taxon>Magnoliopsida</taxon>
        <taxon>eudicotyledons</taxon>
        <taxon>Gunneridae</taxon>
        <taxon>Pentapetalae</taxon>
        <taxon>Caryophyllales</taxon>
        <taxon>Nepenthaceae</taxon>
        <taxon>Nepenthes</taxon>
    </lineage>
</organism>
<dbReference type="GO" id="GO:0004190">
    <property type="term" value="F:aspartic-type endopeptidase activity"/>
    <property type="evidence" value="ECO:0007669"/>
    <property type="project" value="UniProtKB-KW"/>
</dbReference>
<feature type="active site" evidence="9">
    <location>
        <position position="277"/>
    </location>
</feature>
<reference evidence="13" key="1">
    <citation type="submission" date="2023-05" db="EMBL/GenBank/DDBJ databases">
        <title>Nepenthes gracilis genome sequencing.</title>
        <authorList>
            <person name="Fukushima K."/>
        </authorList>
    </citation>
    <scope>NUCLEOTIDE SEQUENCE</scope>
    <source>
        <strain evidence="13">SING2019-196</strain>
    </source>
</reference>
<dbReference type="SUPFAM" id="SSF50630">
    <property type="entry name" value="Acid proteases"/>
    <property type="match status" value="1"/>
</dbReference>
<dbReference type="PRINTS" id="PR00792">
    <property type="entry name" value="PEPSIN"/>
</dbReference>
<dbReference type="AlphaFoldDB" id="A0AAD3T425"/>
<evidence type="ECO:0000256" key="9">
    <source>
        <dbReference type="PIRSR" id="PIRSR601461-1"/>
    </source>
</evidence>
<comment type="caution">
    <text evidence="13">The sequence shown here is derived from an EMBL/GenBank/DDBJ whole genome shotgun (WGS) entry which is preliminary data.</text>
</comment>
<keyword evidence="6 10" id="KW-0378">Hydrolase</keyword>
<keyword evidence="3 11" id="KW-0732">Signal</keyword>
<keyword evidence="14" id="KW-1185">Reference proteome</keyword>
<dbReference type="FunFam" id="2.40.70.10:FF:000027">
    <property type="entry name" value="Aspartic proteinase Asp1 isoform A"/>
    <property type="match status" value="1"/>
</dbReference>
<evidence type="ECO:0000256" key="10">
    <source>
        <dbReference type="RuleBase" id="RU000454"/>
    </source>
</evidence>
<evidence type="ECO:0000256" key="1">
    <source>
        <dbReference type="ARBA" id="ARBA00007447"/>
    </source>
</evidence>
<gene>
    <name evidence="13" type="ORF">Nepgr_024099</name>
</gene>
<keyword evidence="4" id="KW-0677">Repeat</keyword>
<keyword evidence="5 10" id="KW-0064">Aspartyl protease</keyword>
<evidence type="ECO:0000313" key="13">
    <source>
        <dbReference type="EMBL" id="GMH22256.1"/>
    </source>
</evidence>
<dbReference type="InterPro" id="IPR032799">
    <property type="entry name" value="TAXi_C"/>
</dbReference>
<dbReference type="Pfam" id="PF14543">
    <property type="entry name" value="TAXi_N"/>
    <property type="match status" value="1"/>
</dbReference>
<dbReference type="GO" id="GO:0006508">
    <property type="term" value="P:proteolysis"/>
    <property type="evidence" value="ECO:0007669"/>
    <property type="project" value="UniProtKB-KW"/>
</dbReference>
<evidence type="ECO:0000259" key="12">
    <source>
        <dbReference type="PROSITE" id="PS51767"/>
    </source>
</evidence>
<name>A0AAD3T425_NEPGR</name>
<dbReference type="PROSITE" id="PS51767">
    <property type="entry name" value="PEPTIDASE_A1"/>
    <property type="match status" value="1"/>
</dbReference>
<dbReference type="PROSITE" id="PS51257">
    <property type="entry name" value="PROKAR_LIPOPROTEIN"/>
    <property type="match status" value="1"/>
</dbReference>
<dbReference type="InterPro" id="IPR001969">
    <property type="entry name" value="Aspartic_peptidase_AS"/>
</dbReference>
<evidence type="ECO:0000256" key="8">
    <source>
        <dbReference type="ARBA" id="ARBA00077656"/>
    </source>
</evidence>
<dbReference type="PANTHER" id="PTHR13683:SF227">
    <property type="entry name" value="EUKARYOTIC ASPARTYL PROTEASE FAMILY PROTEIN"/>
    <property type="match status" value="1"/>
</dbReference>
<dbReference type="Proteomes" id="UP001279734">
    <property type="component" value="Unassembled WGS sequence"/>
</dbReference>
<dbReference type="Gene3D" id="2.40.70.10">
    <property type="entry name" value="Acid Proteases"/>
    <property type="match status" value="2"/>
</dbReference>
<dbReference type="EMBL" id="BSYO01000024">
    <property type="protein sequence ID" value="GMH22256.1"/>
    <property type="molecule type" value="Genomic_DNA"/>
</dbReference>
<comment type="similarity">
    <text evidence="1 10">Belongs to the peptidase A1 family.</text>
</comment>
<dbReference type="Pfam" id="PF14541">
    <property type="entry name" value="TAXi_C"/>
    <property type="match status" value="1"/>
</dbReference>
<feature type="active site" evidence="9">
    <location>
        <position position="77"/>
    </location>
</feature>
<dbReference type="InterPro" id="IPR021109">
    <property type="entry name" value="Peptidase_aspartic_dom_sf"/>
</dbReference>
<sequence length="457" mass="50334">MKLSMFLSYACVFVFCATFFQGCFSAAPERQNNRRKQPKAGPSTAVFPVGGGIYPDGHFYARVNIGQPPKPYYLDIDTGSDLTWVQCDAPCVNCPKGPHSPYKPRNNVMQCKDPFCAFITHHPNFPCHNPSDQCDYVIEYADHGSSTGVLVKDNVPIQLTNGSVLYPALFFGCGYDQDIQGSSHPPFLDGVLGLANGKSSILSQLHDIGVVRNVAGHCFSHNGGGYLFLGDDLVPSSGIVWAPMLQNSHEKYYSLGPAELFFAGKNVAKGGLSFVLDSGSTYSYFNKQAYQATITMIKKHVDIKQLKDAPEDKTLPVCWKGAVPFKSVSDVEELFNTISLRFKKAKNVMMDIAPQAYLIISNYGNVCLGILDGSEVELGDLNVLGDISMLDKLVVYDNEKQRIGWISANCDRLANTDPDYKEASNSNISREKLYVTPDYSVVLSMLEDCYEVDIFSP</sequence>
<dbReference type="PROSITE" id="PS00141">
    <property type="entry name" value="ASP_PROTEASE"/>
    <property type="match status" value="1"/>
</dbReference>
<accession>A0AAD3T425</accession>
<evidence type="ECO:0000256" key="2">
    <source>
        <dbReference type="ARBA" id="ARBA00022670"/>
    </source>
</evidence>
<dbReference type="InterPro" id="IPR032861">
    <property type="entry name" value="TAXi_N"/>
</dbReference>
<dbReference type="PANTHER" id="PTHR13683">
    <property type="entry name" value="ASPARTYL PROTEASES"/>
    <property type="match status" value="1"/>
</dbReference>
<dbReference type="InterPro" id="IPR001461">
    <property type="entry name" value="Aspartic_peptidase_A1"/>
</dbReference>
<evidence type="ECO:0000313" key="14">
    <source>
        <dbReference type="Proteomes" id="UP001279734"/>
    </source>
</evidence>
<evidence type="ECO:0000256" key="6">
    <source>
        <dbReference type="ARBA" id="ARBA00022801"/>
    </source>
</evidence>